<dbReference type="AlphaFoldDB" id="Q9A2N7"/>
<evidence type="ECO:0000313" key="2">
    <source>
        <dbReference type="EMBL" id="AAK25481.1"/>
    </source>
</evidence>
<dbReference type="EMBL" id="AE005673">
    <property type="protein sequence ID" value="AAK25481.1"/>
    <property type="molecule type" value="Genomic_DNA"/>
</dbReference>
<accession>Q9A2N7</accession>
<feature type="compositionally biased region" description="Basic and acidic residues" evidence="1">
    <location>
        <begin position="128"/>
        <end position="138"/>
    </location>
</feature>
<reference evidence="2 3" key="1">
    <citation type="journal article" date="2001" name="Proc. Natl. Acad. Sci. U.S.A.">
        <title>Complete genome sequence of Caulobacter crescentus.</title>
        <authorList>
            <person name="Nierman W.C."/>
            <person name="Feldblyum T.V."/>
            <person name="Laub M.T."/>
            <person name="Paulsen I.T."/>
            <person name="Nelson K.E."/>
            <person name="Eisen J.A."/>
            <person name="Heidelberg J.F."/>
            <person name="Alley M.R."/>
            <person name="Ohta N."/>
            <person name="Maddock J.R."/>
            <person name="Potocka I."/>
            <person name="Nelson W.C."/>
            <person name="Newton A."/>
            <person name="Stephens C."/>
            <person name="Phadke N.D."/>
            <person name="Ely B."/>
            <person name="DeBoy R.T."/>
            <person name="Dodson R.J."/>
            <person name="Durkin A.S."/>
            <person name="Gwinn M.L."/>
            <person name="Haft D.H."/>
            <person name="Kolonay J.F."/>
            <person name="Smit J."/>
            <person name="Craven M.B."/>
            <person name="Khouri H."/>
            <person name="Shetty J."/>
            <person name="Berry K."/>
            <person name="Utterback T."/>
            <person name="Tran K."/>
            <person name="Wolf A."/>
            <person name="Vamathevan J."/>
            <person name="Ermolaeva M."/>
            <person name="White O."/>
            <person name="Salzberg S.L."/>
            <person name="Venter J.C."/>
            <person name="Shapiro L."/>
            <person name="Fraser C.M."/>
        </authorList>
    </citation>
    <scope>NUCLEOTIDE SEQUENCE [LARGE SCALE GENOMIC DNA]</scope>
    <source>
        <strain evidence="3">ATCC 19089 / CB15</strain>
    </source>
</reference>
<feature type="compositionally biased region" description="Low complexity" evidence="1">
    <location>
        <begin position="34"/>
        <end position="47"/>
    </location>
</feature>
<evidence type="ECO:0000313" key="3">
    <source>
        <dbReference type="Proteomes" id="UP000001816"/>
    </source>
</evidence>
<name>Q9A2N7_CAUVC</name>
<dbReference type="PIR" id="E87685">
    <property type="entry name" value="E87685"/>
</dbReference>
<dbReference type="Proteomes" id="UP000001816">
    <property type="component" value="Chromosome"/>
</dbReference>
<dbReference type="EnsemblBacteria" id="AAK25481">
    <property type="protein sequence ID" value="AAK25481"/>
    <property type="gene ID" value="CC_3519"/>
</dbReference>
<dbReference type="BioCyc" id="CAULO:CC3519-MONOMER"/>
<feature type="compositionally biased region" description="Basic and acidic residues" evidence="1">
    <location>
        <begin position="1"/>
        <end position="11"/>
    </location>
</feature>
<dbReference type="HOGENOM" id="CLU_1632377_0_0_5"/>
<feature type="compositionally biased region" description="Basic and acidic residues" evidence="1">
    <location>
        <begin position="72"/>
        <end position="102"/>
    </location>
</feature>
<keyword evidence="3" id="KW-1185">Reference proteome</keyword>
<organism evidence="2 3">
    <name type="scientific">Caulobacter vibrioides (strain ATCC 19089 / CIP 103742 / CB 15)</name>
    <name type="common">Caulobacter crescentus</name>
    <dbReference type="NCBI Taxonomy" id="190650"/>
    <lineage>
        <taxon>Bacteria</taxon>
        <taxon>Pseudomonadati</taxon>
        <taxon>Pseudomonadota</taxon>
        <taxon>Alphaproteobacteria</taxon>
        <taxon>Caulobacterales</taxon>
        <taxon>Caulobacteraceae</taxon>
        <taxon>Caulobacter</taxon>
    </lineage>
</organism>
<dbReference type="KEGG" id="ccr:CC_3519"/>
<protein>
    <submittedName>
        <fullName evidence="2">Uncharacterized protein</fullName>
    </submittedName>
</protein>
<proteinExistence type="predicted"/>
<feature type="region of interest" description="Disordered" evidence="1">
    <location>
        <begin position="1"/>
        <end position="162"/>
    </location>
</feature>
<dbReference type="SMR" id="Q9A2N7"/>
<evidence type="ECO:0000256" key="1">
    <source>
        <dbReference type="SAM" id="MobiDB-lite"/>
    </source>
</evidence>
<feature type="compositionally biased region" description="Basic residues" evidence="1">
    <location>
        <begin position="115"/>
        <end position="127"/>
    </location>
</feature>
<gene>
    <name evidence="2" type="ordered locus">CC_3519</name>
</gene>
<sequence length="162" mass="17782">MGPAHEARDDGVGWCGGGRGLLPQPHRKHRPQRRVAQPQAGPQEQAQIDAEQGVADQRALGSHLGRHGAAQEAREQHRAQEAGARDQVEHQARKLDDPDRQGVARVPAQLGQGSCRRRVMQQFRPHRAAGDEQGERPRQHPLGPGRDLLAHAHGLSVWDKDG</sequence>